<evidence type="ECO:0000256" key="3">
    <source>
        <dbReference type="ARBA" id="ARBA00023163"/>
    </source>
</evidence>
<dbReference type="AlphaFoldDB" id="A0A1V4A5C7"/>
<reference evidence="6 7" key="1">
    <citation type="submission" date="2017-02" db="EMBL/GenBank/DDBJ databases">
        <title>Draft Genome Sequence of Streptomyces tsukubaensis F601, a Producer of the immunosuppressant tacrolimus FK506.</title>
        <authorList>
            <person name="Zong G."/>
            <person name="Zhong C."/>
            <person name="Fu J."/>
            <person name="Qin R."/>
            <person name="Cao G."/>
        </authorList>
    </citation>
    <scope>NUCLEOTIDE SEQUENCE [LARGE SCALE GENOMIC DNA]</scope>
    <source>
        <strain evidence="6 7">F601</strain>
    </source>
</reference>
<dbReference type="PANTHER" id="PTHR30055">
    <property type="entry name" value="HTH-TYPE TRANSCRIPTIONAL REGULATOR RUTR"/>
    <property type="match status" value="1"/>
</dbReference>
<dbReference type="GO" id="GO:0003700">
    <property type="term" value="F:DNA-binding transcription factor activity"/>
    <property type="evidence" value="ECO:0007669"/>
    <property type="project" value="TreeGrafter"/>
</dbReference>
<protein>
    <recommendedName>
        <fullName evidence="5">HTH tetR-type domain-containing protein</fullName>
    </recommendedName>
</protein>
<dbReference type="PROSITE" id="PS50977">
    <property type="entry name" value="HTH_TETR_2"/>
    <property type="match status" value="1"/>
</dbReference>
<accession>A0A1V4A5C7</accession>
<organism evidence="6 7">
    <name type="scientific">Streptomyces tsukubensis</name>
    <dbReference type="NCBI Taxonomy" id="83656"/>
    <lineage>
        <taxon>Bacteria</taxon>
        <taxon>Bacillati</taxon>
        <taxon>Actinomycetota</taxon>
        <taxon>Actinomycetes</taxon>
        <taxon>Kitasatosporales</taxon>
        <taxon>Streptomycetaceae</taxon>
        <taxon>Streptomyces</taxon>
    </lineage>
</organism>
<dbReference type="Gene3D" id="1.10.357.10">
    <property type="entry name" value="Tetracycline Repressor, domain 2"/>
    <property type="match status" value="1"/>
</dbReference>
<dbReference type="PANTHER" id="PTHR30055:SF234">
    <property type="entry name" value="HTH-TYPE TRANSCRIPTIONAL REGULATOR BETI"/>
    <property type="match status" value="1"/>
</dbReference>
<evidence type="ECO:0000259" key="5">
    <source>
        <dbReference type="PROSITE" id="PS50977"/>
    </source>
</evidence>
<keyword evidence="3" id="KW-0804">Transcription</keyword>
<evidence type="ECO:0000256" key="1">
    <source>
        <dbReference type="ARBA" id="ARBA00023015"/>
    </source>
</evidence>
<dbReference type="Pfam" id="PF00440">
    <property type="entry name" value="TetR_N"/>
    <property type="match status" value="1"/>
</dbReference>
<keyword evidence="2 4" id="KW-0238">DNA-binding</keyword>
<comment type="caution">
    <text evidence="6">The sequence shown here is derived from an EMBL/GenBank/DDBJ whole genome shotgun (WGS) entry which is preliminary data.</text>
</comment>
<evidence type="ECO:0000313" key="7">
    <source>
        <dbReference type="Proteomes" id="UP000190539"/>
    </source>
</evidence>
<dbReference type="PRINTS" id="PR00455">
    <property type="entry name" value="HTHTETR"/>
</dbReference>
<dbReference type="Proteomes" id="UP000190539">
    <property type="component" value="Unassembled WGS sequence"/>
</dbReference>
<dbReference type="InterPro" id="IPR009057">
    <property type="entry name" value="Homeodomain-like_sf"/>
</dbReference>
<dbReference type="SUPFAM" id="SSF48498">
    <property type="entry name" value="Tetracyclin repressor-like, C-terminal domain"/>
    <property type="match status" value="1"/>
</dbReference>
<keyword evidence="1" id="KW-0805">Transcription regulation</keyword>
<keyword evidence="7" id="KW-1185">Reference proteome</keyword>
<feature type="domain" description="HTH tetR-type" evidence="5">
    <location>
        <begin position="7"/>
        <end position="67"/>
    </location>
</feature>
<dbReference type="EMBL" id="MVFC01000023">
    <property type="protein sequence ID" value="OON75386.1"/>
    <property type="molecule type" value="Genomic_DNA"/>
</dbReference>
<feature type="DNA-binding region" description="H-T-H motif" evidence="4">
    <location>
        <begin position="30"/>
        <end position="49"/>
    </location>
</feature>
<dbReference type="RefSeq" id="WP_077970713.1">
    <property type="nucleotide sequence ID" value="NZ_CP045178.1"/>
</dbReference>
<sequence length="188" mass="20041">MSQERSVRTRALLLHAAAEEFAARGYSGARLATVVEHIGMTKGALYGHFSSKDELAAAVAHEATLAWETLRAELAAECLDPYKELRLLAEQLARLMDDDPLFGAAVRLASDGFHGCVEQDLPSSVAAHITRLVLRARQEGEPAQAFPSAIFADLVTAAIFAGTRSGLEPAGGSRTRLNGLWDLLGVGS</sequence>
<dbReference type="InterPro" id="IPR036271">
    <property type="entry name" value="Tet_transcr_reg_TetR-rel_C_sf"/>
</dbReference>
<proteinExistence type="predicted"/>
<gene>
    <name evidence="6" type="ORF">B1H18_23180</name>
</gene>
<dbReference type="InterPro" id="IPR050109">
    <property type="entry name" value="HTH-type_TetR-like_transc_reg"/>
</dbReference>
<evidence type="ECO:0000313" key="6">
    <source>
        <dbReference type="EMBL" id="OON75386.1"/>
    </source>
</evidence>
<dbReference type="InterPro" id="IPR001647">
    <property type="entry name" value="HTH_TetR"/>
</dbReference>
<dbReference type="GO" id="GO:0000976">
    <property type="term" value="F:transcription cis-regulatory region binding"/>
    <property type="evidence" value="ECO:0007669"/>
    <property type="project" value="TreeGrafter"/>
</dbReference>
<dbReference type="SUPFAM" id="SSF46689">
    <property type="entry name" value="Homeodomain-like"/>
    <property type="match status" value="1"/>
</dbReference>
<evidence type="ECO:0000256" key="4">
    <source>
        <dbReference type="PROSITE-ProRule" id="PRU00335"/>
    </source>
</evidence>
<evidence type="ECO:0000256" key="2">
    <source>
        <dbReference type="ARBA" id="ARBA00023125"/>
    </source>
</evidence>
<dbReference type="STRING" id="83656.B1H18_23180"/>
<dbReference type="OrthoDB" id="3237195at2"/>
<name>A0A1V4A5C7_9ACTN</name>